<evidence type="ECO:0000313" key="4">
    <source>
        <dbReference type="Proteomes" id="UP000061382"/>
    </source>
</evidence>
<organism evidence="3 4">
    <name type="scientific">Rufibacter tibetensis</name>
    <dbReference type="NCBI Taxonomy" id="512763"/>
    <lineage>
        <taxon>Bacteria</taxon>
        <taxon>Pseudomonadati</taxon>
        <taxon>Bacteroidota</taxon>
        <taxon>Cytophagia</taxon>
        <taxon>Cytophagales</taxon>
        <taxon>Hymenobacteraceae</taxon>
        <taxon>Rufibacter</taxon>
    </lineage>
</organism>
<evidence type="ECO:0000259" key="2">
    <source>
        <dbReference type="Pfam" id="PF00535"/>
    </source>
</evidence>
<dbReference type="EMBL" id="CP012643">
    <property type="protein sequence ID" value="ALI97803.1"/>
    <property type="molecule type" value="Genomic_DNA"/>
</dbReference>
<dbReference type="PANTHER" id="PTHR45947:SF3">
    <property type="entry name" value="SULFOQUINOVOSYL TRANSFERASE SQD2"/>
    <property type="match status" value="1"/>
</dbReference>
<dbReference type="CDD" id="cd00761">
    <property type="entry name" value="Glyco_tranf_GTA_type"/>
    <property type="match status" value="1"/>
</dbReference>
<dbReference type="Pfam" id="PF00534">
    <property type="entry name" value="Glycos_transf_1"/>
    <property type="match status" value="1"/>
</dbReference>
<dbReference type="Gene3D" id="3.90.550.10">
    <property type="entry name" value="Spore Coat Polysaccharide Biosynthesis Protein SpsA, Chain A"/>
    <property type="match status" value="1"/>
</dbReference>
<feature type="domain" description="Glycosyltransferase 2-like" evidence="2">
    <location>
        <begin position="14"/>
        <end position="147"/>
    </location>
</feature>
<dbReference type="Pfam" id="PF00535">
    <property type="entry name" value="Glycos_transf_2"/>
    <property type="match status" value="1"/>
</dbReference>
<dbReference type="InterPro" id="IPR050194">
    <property type="entry name" value="Glycosyltransferase_grp1"/>
</dbReference>
<evidence type="ECO:0000313" key="3">
    <source>
        <dbReference type="EMBL" id="ALI97803.1"/>
    </source>
</evidence>
<dbReference type="RefSeq" id="WP_062542107.1">
    <property type="nucleotide sequence ID" value="NZ_CP012643.1"/>
</dbReference>
<feature type="domain" description="Glycosyl transferase family 1" evidence="1">
    <location>
        <begin position="447"/>
        <end position="618"/>
    </location>
</feature>
<dbReference type="AlphaFoldDB" id="A0A0P0CU32"/>
<dbReference type="InterPro" id="IPR001296">
    <property type="entry name" value="Glyco_trans_1"/>
</dbReference>
<dbReference type="SUPFAM" id="SSF53448">
    <property type="entry name" value="Nucleotide-diphospho-sugar transferases"/>
    <property type="match status" value="1"/>
</dbReference>
<dbReference type="CDD" id="cd03801">
    <property type="entry name" value="GT4_PimA-like"/>
    <property type="match status" value="1"/>
</dbReference>
<dbReference type="GO" id="GO:0016757">
    <property type="term" value="F:glycosyltransferase activity"/>
    <property type="evidence" value="ECO:0007669"/>
    <property type="project" value="InterPro"/>
</dbReference>
<dbReference type="Proteomes" id="UP000061382">
    <property type="component" value="Chromosome"/>
</dbReference>
<dbReference type="PANTHER" id="PTHR45947">
    <property type="entry name" value="SULFOQUINOVOSYL TRANSFERASE SQD2"/>
    <property type="match status" value="1"/>
</dbReference>
<evidence type="ECO:0000259" key="1">
    <source>
        <dbReference type="Pfam" id="PF00534"/>
    </source>
</evidence>
<evidence type="ECO:0008006" key="5">
    <source>
        <dbReference type="Google" id="ProtNLM"/>
    </source>
</evidence>
<accession>A0A0P0CU32</accession>
<sequence>MDSLGRNDEDRLISIITPVYNTEGVLYETATSIFNQTFFNFEWVLVDDGSTAPITRTILKELAEKDNRVKLVTHSVNKGLPAARNTGIRNAVSPFLFFLDADDLIDPVFLEKAFLFLSANQEFSFVNSYVKGFGAKEYLWRGGFHELDVFLKENRNTSCFLARKQVLNEVLFDEDLKEGCEDWDFWLNAASKGFWGFTIPEFLFYYRRSENNKWATLAGQESLAKIEKQLTVKYAAKLANNFPTPKLTSYSLGKVASRTEVPLLQLSKNKRILCVLPWLKIGGIDQFNFNLLHGLKEKGWDITVVTTLQDEHPWHEKFRELTSDIFHLANLGDEFNYLSYLDYLIESRAPALLFLSNAMFVYNALPYLSKKHPYLSIVDYLHCEDVGWKNGGYPFFSAFYSDFITKTFTTSNDLKSLYIELGGAAHKAEVCYINVDTNQIKPNDKIRRERRQVLGVRSDVPLILFVARLTAQKQPHVLVETLAKLRKKNSDFKCLVLGDGPEKDEMLRLIHKHKIKNEVIFTGSLPNEEVLAYMDAADIFFLPSKFEGIALSIFEAMAKGLPIVGAKVGGQAELVSSDCGYLVSPSDPDSEASEYARILAELISEPNKRNQLGENARKIVEGSFELALMVNQMNSSFSNLKRNGEICQSVQYREYEHLLNQMIALEKENIQMKVKVESRLVKTIYRYEKPFQRLKKIYTKFHRVISK</sequence>
<reference evidence="3 4" key="1">
    <citation type="submission" date="2015-08" db="EMBL/GenBank/DDBJ databases">
        <title>Complete genome sequence of Rufibacter tibetensis strain 1351t, a radiation-resistant bacterium from tibet plateau.</title>
        <authorList>
            <person name="Dai J."/>
        </authorList>
    </citation>
    <scope>NUCLEOTIDE SEQUENCE [LARGE SCALE GENOMIC DNA]</scope>
    <source>
        <strain evidence="3 4">1351</strain>
    </source>
</reference>
<dbReference type="OrthoDB" id="9815829at2"/>
<dbReference type="STRING" id="512763.DC20_00890"/>
<dbReference type="KEGG" id="rti:DC20_00890"/>
<dbReference type="InterPro" id="IPR001173">
    <property type="entry name" value="Glyco_trans_2-like"/>
</dbReference>
<name>A0A0P0CU32_9BACT</name>
<gene>
    <name evidence="3" type="ORF">DC20_00890</name>
</gene>
<dbReference type="InterPro" id="IPR029044">
    <property type="entry name" value="Nucleotide-diphossugar_trans"/>
</dbReference>
<dbReference type="PATRIC" id="fig|512763.3.peg.198"/>
<keyword evidence="4" id="KW-1185">Reference proteome</keyword>
<dbReference type="Gene3D" id="3.40.50.2000">
    <property type="entry name" value="Glycogen Phosphorylase B"/>
    <property type="match status" value="2"/>
</dbReference>
<dbReference type="SUPFAM" id="SSF53756">
    <property type="entry name" value="UDP-Glycosyltransferase/glycogen phosphorylase"/>
    <property type="match status" value="1"/>
</dbReference>
<protein>
    <recommendedName>
        <fullName evidence="5">Glycosyltransferase</fullName>
    </recommendedName>
</protein>
<proteinExistence type="predicted"/>